<accession>A0A927BCQ9</accession>
<evidence type="ECO:0000313" key="4">
    <source>
        <dbReference type="Proteomes" id="UP000612233"/>
    </source>
</evidence>
<gene>
    <name evidence="3" type="ORF">IC235_08235</name>
</gene>
<keyword evidence="1" id="KW-0472">Membrane</keyword>
<dbReference type="SUPFAM" id="SSF81324">
    <property type="entry name" value="Voltage-gated potassium channels"/>
    <property type="match status" value="1"/>
</dbReference>
<feature type="transmembrane region" description="Helical" evidence="1">
    <location>
        <begin position="117"/>
        <end position="137"/>
    </location>
</feature>
<dbReference type="Pfam" id="PF07885">
    <property type="entry name" value="Ion_trans_2"/>
    <property type="match status" value="1"/>
</dbReference>
<dbReference type="Gene3D" id="1.10.287.70">
    <property type="match status" value="1"/>
</dbReference>
<feature type="transmembrane region" description="Helical" evidence="1">
    <location>
        <begin position="16"/>
        <end position="38"/>
    </location>
</feature>
<comment type="caution">
    <text evidence="3">The sequence shown here is derived from an EMBL/GenBank/DDBJ whole genome shotgun (WGS) entry which is preliminary data.</text>
</comment>
<sequence>MLTTLENRQPGAPLHLGLWCAILLFMLVLVGAVGRAVFTTELVSSHRIRGGMVVYLTLALLFLAVFVMLETHHPGSFAGISGDSRQQIGQLLYFSLTTLTSTGYGDVLPLHPLARGLATFEAVVGQLFIATLFARLINLHLLTRRS</sequence>
<evidence type="ECO:0000256" key="1">
    <source>
        <dbReference type="SAM" id="Phobius"/>
    </source>
</evidence>
<dbReference type="EMBL" id="JACXAD010000007">
    <property type="protein sequence ID" value="MBD2767880.1"/>
    <property type="molecule type" value="Genomic_DNA"/>
</dbReference>
<keyword evidence="1" id="KW-0812">Transmembrane</keyword>
<organism evidence="3 4">
    <name type="scientific">Hymenobacter montanus</name>
    <dbReference type="NCBI Taxonomy" id="2771359"/>
    <lineage>
        <taxon>Bacteria</taxon>
        <taxon>Pseudomonadati</taxon>
        <taxon>Bacteroidota</taxon>
        <taxon>Cytophagia</taxon>
        <taxon>Cytophagales</taxon>
        <taxon>Hymenobacteraceae</taxon>
        <taxon>Hymenobacter</taxon>
    </lineage>
</organism>
<proteinExistence type="predicted"/>
<dbReference type="GO" id="GO:0034220">
    <property type="term" value="P:monoatomic ion transmembrane transport"/>
    <property type="evidence" value="ECO:0007669"/>
    <property type="project" value="UniProtKB-KW"/>
</dbReference>
<dbReference type="RefSeq" id="WP_191004694.1">
    <property type="nucleotide sequence ID" value="NZ_JACXAD010000007.1"/>
</dbReference>
<keyword evidence="3" id="KW-0407">Ion channel</keyword>
<feature type="domain" description="Potassium channel" evidence="2">
    <location>
        <begin position="57"/>
        <end position="138"/>
    </location>
</feature>
<evidence type="ECO:0000259" key="2">
    <source>
        <dbReference type="Pfam" id="PF07885"/>
    </source>
</evidence>
<keyword evidence="3" id="KW-0813">Transport</keyword>
<protein>
    <submittedName>
        <fullName evidence="3">Two pore domain potassium channel family protein</fullName>
    </submittedName>
</protein>
<reference evidence="3" key="1">
    <citation type="submission" date="2020-09" db="EMBL/GenBank/DDBJ databases">
        <authorList>
            <person name="Kim M.K."/>
        </authorList>
    </citation>
    <scope>NUCLEOTIDE SEQUENCE</scope>
    <source>
        <strain evidence="3">BT664</strain>
    </source>
</reference>
<keyword evidence="1" id="KW-1133">Transmembrane helix</keyword>
<dbReference type="InterPro" id="IPR013099">
    <property type="entry name" value="K_chnl_dom"/>
</dbReference>
<name>A0A927BCQ9_9BACT</name>
<dbReference type="AlphaFoldDB" id="A0A927BCQ9"/>
<evidence type="ECO:0000313" key="3">
    <source>
        <dbReference type="EMBL" id="MBD2767880.1"/>
    </source>
</evidence>
<keyword evidence="4" id="KW-1185">Reference proteome</keyword>
<dbReference type="Proteomes" id="UP000612233">
    <property type="component" value="Unassembled WGS sequence"/>
</dbReference>
<keyword evidence="3" id="KW-0406">Ion transport</keyword>
<feature type="transmembrane region" description="Helical" evidence="1">
    <location>
        <begin position="50"/>
        <end position="69"/>
    </location>
</feature>